<dbReference type="PIRSF" id="PIRSF004848">
    <property type="entry name" value="YBL036c_PLPDEIII"/>
    <property type="match status" value="1"/>
</dbReference>
<dbReference type="SUPFAM" id="SSF51419">
    <property type="entry name" value="PLP-binding barrel"/>
    <property type="match status" value="1"/>
</dbReference>
<dbReference type="EMBL" id="CP011144">
    <property type="protein sequence ID" value="AKC85766.1"/>
    <property type="molecule type" value="Genomic_DNA"/>
</dbReference>
<dbReference type="Pfam" id="PF01168">
    <property type="entry name" value="Ala_racemase_N"/>
    <property type="match status" value="1"/>
</dbReference>
<protein>
    <recommendedName>
        <fullName evidence="2">Pyridoxal phosphate homeostasis protein</fullName>
        <shortName evidence="2">PLP homeostasis protein</shortName>
    </recommendedName>
</protein>
<dbReference type="Gene3D" id="3.20.20.10">
    <property type="entry name" value="Alanine racemase"/>
    <property type="match status" value="1"/>
</dbReference>
<dbReference type="GO" id="GO:0030170">
    <property type="term" value="F:pyridoxal phosphate binding"/>
    <property type="evidence" value="ECO:0007669"/>
    <property type="project" value="UniProtKB-UniRule"/>
</dbReference>
<proteinExistence type="inferred from homology"/>
<dbReference type="FunFam" id="3.20.20.10:FF:000018">
    <property type="entry name" value="Pyridoxal phosphate homeostasis protein"/>
    <property type="match status" value="1"/>
</dbReference>
<gene>
    <name evidence="6" type="ORF">WQ53_02330</name>
</gene>
<feature type="domain" description="Alanine racemase N-terminal" evidence="5">
    <location>
        <begin position="12"/>
        <end position="225"/>
    </location>
</feature>
<dbReference type="KEGG" id="psuw:WQ53_02330"/>
<dbReference type="InterPro" id="IPR029066">
    <property type="entry name" value="PLP-binding_barrel"/>
</dbReference>
<dbReference type="InterPro" id="IPR011078">
    <property type="entry name" value="PyrdxlP_homeostasis"/>
</dbReference>
<keyword evidence="1 2" id="KW-0663">Pyridoxal phosphate</keyword>
<dbReference type="NCBIfam" id="TIGR00044">
    <property type="entry name" value="YggS family pyridoxal phosphate-dependent enzyme"/>
    <property type="match status" value="1"/>
</dbReference>
<dbReference type="PANTHER" id="PTHR10146:SF14">
    <property type="entry name" value="PYRIDOXAL PHOSPHATE HOMEOSTASIS PROTEIN"/>
    <property type="match status" value="1"/>
</dbReference>
<name>A0A0E3ULT9_9GAMM</name>
<reference evidence="6 7" key="1">
    <citation type="journal article" date="2015" name="Genome Announc.">
        <title>Complete Genome Sequence of Pseudoxanthomonas suwonensis Strain J1, a Cellulose-Degrading Bacterium Isolated from Leaf- and Wood-Enriched Soil.</title>
        <authorList>
            <person name="Hou L."/>
            <person name="Jiang J."/>
            <person name="Xu Z."/>
            <person name="Zhou Y."/>
            <person name="Leung F.C."/>
        </authorList>
    </citation>
    <scope>NUCLEOTIDE SEQUENCE [LARGE SCALE GENOMIC DNA]</scope>
    <source>
        <strain evidence="6 7">J1</strain>
    </source>
</reference>
<evidence type="ECO:0000256" key="3">
    <source>
        <dbReference type="PIRSR" id="PIRSR004848-1"/>
    </source>
</evidence>
<evidence type="ECO:0000256" key="1">
    <source>
        <dbReference type="ARBA" id="ARBA00022898"/>
    </source>
</evidence>
<evidence type="ECO:0000256" key="2">
    <source>
        <dbReference type="HAMAP-Rule" id="MF_02087"/>
    </source>
</evidence>
<dbReference type="PATRIC" id="fig|314722.6.peg.483"/>
<dbReference type="OrthoDB" id="9804072at2"/>
<evidence type="ECO:0000313" key="6">
    <source>
        <dbReference type="EMBL" id="AKC85766.1"/>
    </source>
</evidence>
<dbReference type="RefSeq" id="WP_052630030.1">
    <property type="nucleotide sequence ID" value="NZ_CP011144.1"/>
</dbReference>
<comment type="function">
    <text evidence="2">Pyridoxal 5'-phosphate (PLP)-binding protein, which is involved in PLP homeostasis.</text>
</comment>
<dbReference type="Proteomes" id="UP000033067">
    <property type="component" value="Chromosome"/>
</dbReference>
<evidence type="ECO:0000259" key="5">
    <source>
        <dbReference type="Pfam" id="PF01168"/>
    </source>
</evidence>
<accession>A0A0E3ULT9</accession>
<dbReference type="AlphaFoldDB" id="A0A0E3ULT9"/>
<organism evidence="6 7">
    <name type="scientific">Pseudoxanthomonas suwonensis</name>
    <dbReference type="NCBI Taxonomy" id="314722"/>
    <lineage>
        <taxon>Bacteria</taxon>
        <taxon>Pseudomonadati</taxon>
        <taxon>Pseudomonadota</taxon>
        <taxon>Gammaproteobacteria</taxon>
        <taxon>Lysobacterales</taxon>
        <taxon>Lysobacteraceae</taxon>
        <taxon>Pseudoxanthomonas</taxon>
    </lineage>
</organism>
<evidence type="ECO:0000313" key="7">
    <source>
        <dbReference type="Proteomes" id="UP000033067"/>
    </source>
</evidence>
<keyword evidence="7" id="KW-1185">Reference proteome</keyword>
<sequence>MPADRLRTVLQRIVNAADAAGRPPPALLAVSKTHPPEAVAALAAAGQRSFGENYVQEAAAKRRALGEAHPSLQWHLIGYLQSNKAALAAEVFDWVQSVDRPSVAAALARHRDPARSPLNVLIQVNVEDEAGKSGCRPDELPALAERVADEPRLALRGLMSLPVPHPDPEQRRPAFRRMRVLFDELAARHAGVDTLSMGMSDDFAVAIAEGSTLVRIGTALFGPRPG</sequence>
<dbReference type="PANTHER" id="PTHR10146">
    <property type="entry name" value="PROLINE SYNTHETASE CO-TRANSCRIBED BACTERIAL HOMOLOG PROTEIN"/>
    <property type="match status" value="1"/>
</dbReference>
<feature type="modified residue" description="N6-(pyridoxal phosphate)lysine" evidence="2 3">
    <location>
        <position position="32"/>
    </location>
</feature>
<evidence type="ECO:0000256" key="4">
    <source>
        <dbReference type="RuleBase" id="RU004514"/>
    </source>
</evidence>
<comment type="similarity">
    <text evidence="2 4">Belongs to the pyridoxal phosphate-binding protein YggS/PROSC family.</text>
</comment>
<comment type="cofactor">
    <cofactor evidence="3">
        <name>pyridoxal 5'-phosphate</name>
        <dbReference type="ChEBI" id="CHEBI:597326"/>
    </cofactor>
</comment>
<dbReference type="InterPro" id="IPR001608">
    <property type="entry name" value="Ala_racemase_N"/>
</dbReference>
<dbReference type="HAMAP" id="MF_02087">
    <property type="entry name" value="PLP_homeostasis"/>
    <property type="match status" value="1"/>
</dbReference>